<dbReference type="InterPro" id="IPR036188">
    <property type="entry name" value="FAD/NAD-bd_sf"/>
</dbReference>
<sequence length="541" mass="58526">MSEPAKVTDTSFDAVLIGGGHNALVTAGYLARAGLKVAVVEARSVVGGACVTEEFWPGFRNSSCSYLVGLLAPEVIRDLELTRHGLRILERDGGVMSALPDGEALELTADPHATRRSIERFSLEDANEFEHLSADLDVISDTVRRLVRVIPPEIDAGLSGVPATLRTARALRGLPRRLRPLLSELMLNSLGGFLDARFESDAFKGLFGVKGLVGNMVSTQMSGSAYVLLHHVFGEVNGKRGKWGQPVGGMGAITQAMRNYLESRGGAVLTGCAVKEVLVAKGRAGGVMLSDGTHLDARLVVSGVTPKILFERLLDPNWVPDEVARRIRGWRCRSGTFRMNVAISELPDFVARPGTELQRHHSGTVYVAPSLEYLDAAHDDARHRGYARKPIVSVMIPTALDDTLAPTGTHIASLFCQHFNNDLPEGESWDTLREPAAERVIDTVNEVAPNFRRSIIGYKALSPLDLERDYGLTGGDIFHGEMHLDQLFSMRPGPGMAGHRTPVKGLYQCASGTHPGGGVTGLPGMNAARVILNDLRWRRVG</sequence>
<dbReference type="Gene3D" id="3.50.50.60">
    <property type="entry name" value="FAD/NAD(P)-binding domain"/>
    <property type="match status" value="2"/>
</dbReference>
<dbReference type="Proteomes" id="UP000198893">
    <property type="component" value="Unassembled WGS sequence"/>
</dbReference>
<keyword evidence="6" id="KW-1185">Reference proteome</keyword>
<dbReference type="SUPFAM" id="SSF51905">
    <property type="entry name" value="FAD/NAD(P)-binding domain"/>
    <property type="match status" value="1"/>
</dbReference>
<evidence type="ECO:0000256" key="3">
    <source>
        <dbReference type="ARBA" id="ARBA00040298"/>
    </source>
</evidence>
<organism evidence="5 6">
    <name type="scientific">Salinihabitans flavidus</name>
    <dbReference type="NCBI Taxonomy" id="569882"/>
    <lineage>
        <taxon>Bacteria</taxon>
        <taxon>Pseudomonadati</taxon>
        <taxon>Pseudomonadota</taxon>
        <taxon>Alphaproteobacteria</taxon>
        <taxon>Rhodobacterales</taxon>
        <taxon>Roseobacteraceae</taxon>
        <taxon>Salinihabitans</taxon>
    </lineage>
</organism>
<dbReference type="PANTHER" id="PTHR10668:SF103">
    <property type="entry name" value="PYRIDINE NUCLEOTIDE-DISULFIDE OXIDOREDUCTASE DOMAIN-CONTAINING PROTEIN 2"/>
    <property type="match status" value="1"/>
</dbReference>
<name>A0A1H8TLR7_9RHOB</name>
<proteinExistence type="predicted"/>
<comment type="function">
    <text evidence="1">Probable oxidoreductase that may play a role as regulator of mitochondrial function.</text>
</comment>
<dbReference type="Pfam" id="PF01593">
    <property type="entry name" value="Amino_oxidase"/>
    <property type="match status" value="1"/>
</dbReference>
<reference evidence="5 6" key="1">
    <citation type="submission" date="2016-10" db="EMBL/GenBank/DDBJ databases">
        <authorList>
            <person name="de Groot N.N."/>
        </authorList>
    </citation>
    <scope>NUCLEOTIDE SEQUENCE [LARGE SCALE GENOMIC DNA]</scope>
    <source>
        <strain evidence="5 6">DSM 27842</strain>
    </source>
</reference>
<dbReference type="GO" id="GO:0016491">
    <property type="term" value="F:oxidoreductase activity"/>
    <property type="evidence" value="ECO:0007669"/>
    <property type="project" value="InterPro"/>
</dbReference>
<evidence type="ECO:0000256" key="1">
    <source>
        <dbReference type="ARBA" id="ARBA00037217"/>
    </source>
</evidence>
<dbReference type="Pfam" id="PF13450">
    <property type="entry name" value="NAD_binding_8"/>
    <property type="match status" value="1"/>
</dbReference>
<dbReference type="STRING" id="569882.SAMN04490248_1163"/>
<dbReference type="InterPro" id="IPR002937">
    <property type="entry name" value="Amino_oxidase"/>
</dbReference>
<dbReference type="EMBL" id="FODS01000016">
    <property type="protein sequence ID" value="SEO91533.1"/>
    <property type="molecule type" value="Genomic_DNA"/>
</dbReference>
<evidence type="ECO:0000256" key="2">
    <source>
        <dbReference type="ARBA" id="ARBA00038825"/>
    </source>
</evidence>
<evidence type="ECO:0000313" key="5">
    <source>
        <dbReference type="EMBL" id="SEO91533.1"/>
    </source>
</evidence>
<dbReference type="AlphaFoldDB" id="A0A1H8TLR7"/>
<protein>
    <recommendedName>
        <fullName evidence="3">Pyridine nucleotide-disulfide oxidoreductase domain-containing protein 2</fullName>
    </recommendedName>
</protein>
<dbReference type="RefSeq" id="WP_093119124.1">
    <property type="nucleotide sequence ID" value="NZ_FODS01000016.1"/>
</dbReference>
<evidence type="ECO:0000259" key="4">
    <source>
        <dbReference type="Pfam" id="PF01593"/>
    </source>
</evidence>
<accession>A0A1H8TLR7</accession>
<gene>
    <name evidence="5" type="ORF">SAMN04490248_1163</name>
</gene>
<feature type="domain" description="Amine oxidase" evidence="4">
    <location>
        <begin position="116"/>
        <end position="332"/>
    </location>
</feature>
<dbReference type="OrthoDB" id="9774675at2"/>
<evidence type="ECO:0000313" key="6">
    <source>
        <dbReference type="Proteomes" id="UP000198893"/>
    </source>
</evidence>
<comment type="subunit">
    <text evidence="2">Interacts with COX5B; this interaction may contribute to localize PYROXD2 to the inner face of the inner mitochondrial membrane.</text>
</comment>
<dbReference type="PANTHER" id="PTHR10668">
    <property type="entry name" value="PHYTOENE DEHYDROGENASE"/>
    <property type="match status" value="1"/>
</dbReference>